<dbReference type="GeneID" id="17318368"/>
<name>R7QPD9_CHOCR</name>
<dbReference type="KEGG" id="ccp:CHC_T00000724001"/>
<dbReference type="Gramene" id="CDF40357">
    <property type="protein sequence ID" value="CDF40357"/>
    <property type="gene ID" value="CHC_T00000724001"/>
</dbReference>
<sequence>MSCYLCTRVPGQSFQRPCSLSHLRHLHHLILELCVLLLQLLHLKDEALLLLLSRPHELFQHVHVHFLRVACGGGRVLVHLQTACVLLTRRHRGITLLSALHAVKLALGHVLVLLHLLEGLTGLFLAQVCVRDAAHLHDDVRLDGRGVIQLVGGGGLLDRLDVDG</sequence>
<dbReference type="EMBL" id="HG002160">
    <property type="protein sequence ID" value="CDF40357.1"/>
    <property type="molecule type" value="Genomic_DNA"/>
</dbReference>
<accession>R7QPD9</accession>
<proteinExistence type="predicted"/>
<dbReference type="AlphaFoldDB" id="R7QPD9"/>
<dbReference type="Proteomes" id="UP000012073">
    <property type="component" value="Unassembled WGS sequence"/>
</dbReference>
<reference evidence="2" key="1">
    <citation type="journal article" date="2013" name="Proc. Natl. Acad. Sci. U.S.A.">
        <title>Genome structure and metabolic features in the red seaweed Chondrus crispus shed light on evolution of the Archaeplastida.</title>
        <authorList>
            <person name="Collen J."/>
            <person name="Porcel B."/>
            <person name="Carre W."/>
            <person name="Ball S.G."/>
            <person name="Chaparro C."/>
            <person name="Tonon T."/>
            <person name="Barbeyron T."/>
            <person name="Michel G."/>
            <person name="Noel B."/>
            <person name="Valentin K."/>
            <person name="Elias M."/>
            <person name="Artiguenave F."/>
            <person name="Arun A."/>
            <person name="Aury J.M."/>
            <person name="Barbosa-Neto J.F."/>
            <person name="Bothwell J.H."/>
            <person name="Bouget F.Y."/>
            <person name="Brillet L."/>
            <person name="Cabello-Hurtado F."/>
            <person name="Capella-Gutierrez S."/>
            <person name="Charrier B."/>
            <person name="Cladiere L."/>
            <person name="Cock J.M."/>
            <person name="Coelho S.M."/>
            <person name="Colleoni C."/>
            <person name="Czjzek M."/>
            <person name="Da Silva C."/>
            <person name="Delage L."/>
            <person name="Denoeud F."/>
            <person name="Deschamps P."/>
            <person name="Dittami S.M."/>
            <person name="Gabaldon T."/>
            <person name="Gachon C.M."/>
            <person name="Groisillier A."/>
            <person name="Herve C."/>
            <person name="Jabbari K."/>
            <person name="Katinka M."/>
            <person name="Kloareg B."/>
            <person name="Kowalczyk N."/>
            <person name="Labadie K."/>
            <person name="Leblanc C."/>
            <person name="Lopez P.J."/>
            <person name="McLachlan D.H."/>
            <person name="Meslet-Cladiere L."/>
            <person name="Moustafa A."/>
            <person name="Nehr Z."/>
            <person name="Nyvall Collen P."/>
            <person name="Panaud O."/>
            <person name="Partensky F."/>
            <person name="Poulain J."/>
            <person name="Rensing S.A."/>
            <person name="Rousvoal S."/>
            <person name="Samson G."/>
            <person name="Symeonidi A."/>
            <person name="Weissenbach J."/>
            <person name="Zambounis A."/>
            <person name="Wincker P."/>
            <person name="Boyen C."/>
        </authorList>
    </citation>
    <scope>NUCLEOTIDE SEQUENCE [LARGE SCALE GENOMIC DNA]</scope>
    <source>
        <strain evidence="2">cv. Stackhouse</strain>
    </source>
</reference>
<gene>
    <name evidence="1" type="ORF">CHC_T00000724001</name>
</gene>
<organism evidence="1 2">
    <name type="scientific">Chondrus crispus</name>
    <name type="common">Carrageen Irish moss</name>
    <name type="synonym">Polymorpha crispa</name>
    <dbReference type="NCBI Taxonomy" id="2769"/>
    <lineage>
        <taxon>Eukaryota</taxon>
        <taxon>Rhodophyta</taxon>
        <taxon>Florideophyceae</taxon>
        <taxon>Rhodymeniophycidae</taxon>
        <taxon>Gigartinales</taxon>
        <taxon>Gigartinaceae</taxon>
        <taxon>Chondrus</taxon>
    </lineage>
</organism>
<protein>
    <submittedName>
        <fullName evidence="1">Uncharacterized protein</fullName>
    </submittedName>
</protein>
<evidence type="ECO:0000313" key="1">
    <source>
        <dbReference type="EMBL" id="CDF40357.1"/>
    </source>
</evidence>
<keyword evidence="2" id="KW-1185">Reference proteome</keyword>
<evidence type="ECO:0000313" key="2">
    <source>
        <dbReference type="Proteomes" id="UP000012073"/>
    </source>
</evidence>
<dbReference type="RefSeq" id="XP_005710651.1">
    <property type="nucleotide sequence ID" value="XM_005710594.1"/>
</dbReference>